<keyword evidence="1" id="KW-0732">Signal</keyword>
<dbReference type="AlphaFoldDB" id="A0A0C9WDL7"/>
<dbReference type="PROSITE" id="PS51257">
    <property type="entry name" value="PROKAR_LIPOPROTEIN"/>
    <property type="match status" value="1"/>
</dbReference>
<protein>
    <submittedName>
        <fullName evidence="2">Uncharacterized protein</fullName>
    </submittedName>
</protein>
<feature type="chain" id="PRO_5002205251" evidence="1">
    <location>
        <begin position="19"/>
        <end position="127"/>
    </location>
</feature>
<dbReference type="OrthoDB" id="2316728at2759"/>
<feature type="signal peptide" evidence="1">
    <location>
        <begin position="1"/>
        <end position="18"/>
    </location>
</feature>
<organism evidence="2 3">
    <name type="scientific">Hydnomerulius pinastri MD-312</name>
    <dbReference type="NCBI Taxonomy" id="994086"/>
    <lineage>
        <taxon>Eukaryota</taxon>
        <taxon>Fungi</taxon>
        <taxon>Dikarya</taxon>
        <taxon>Basidiomycota</taxon>
        <taxon>Agaricomycotina</taxon>
        <taxon>Agaricomycetes</taxon>
        <taxon>Agaricomycetidae</taxon>
        <taxon>Boletales</taxon>
        <taxon>Boletales incertae sedis</taxon>
        <taxon>Leucogyrophana</taxon>
    </lineage>
</organism>
<proteinExistence type="predicted"/>
<keyword evidence="3" id="KW-1185">Reference proteome</keyword>
<evidence type="ECO:0000256" key="1">
    <source>
        <dbReference type="SAM" id="SignalP"/>
    </source>
</evidence>
<reference evidence="2 3" key="1">
    <citation type="submission" date="2014-04" db="EMBL/GenBank/DDBJ databases">
        <title>Evolutionary Origins and Diversification of the Mycorrhizal Mutualists.</title>
        <authorList>
            <consortium name="DOE Joint Genome Institute"/>
            <consortium name="Mycorrhizal Genomics Consortium"/>
            <person name="Kohler A."/>
            <person name="Kuo A."/>
            <person name="Nagy L.G."/>
            <person name="Floudas D."/>
            <person name="Copeland A."/>
            <person name="Barry K.W."/>
            <person name="Cichocki N."/>
            <person name="Veneault-Fourrey C."/>
            <person name="LaButti K."/>
            <person name="Lindquist E.A."/>
            <person name="Lipzen A."/>
            <person name="Lundell T."/>
            <person name="Morin E."/>
            <person name="Murat C."/>
            <person name="Riley R."/>
            <person name="Ohm R."/>
            <person name="Sun H."/>
            <person name="Tunlid A."/>
            <person name="Henrissat B."/>
            <person name="Grigoriev I.V."/>
            <person name="Hibbett D.S."/>
            <person name="Martin F."/>
        </authorList>
    </citation>
    <scope>NUCLEOTIDE SEQUENCE [LARGE SCALE GENOMIC DNA]</scope>
    <source>
        <strain evidence="2 3">MD-312</strain>
    </source>
</reference>
<dbReference type="EMBL" id="KN839852">
    <property type="protein sequence ID" value="KIJ63141.1"/>
    <property type="molecule type" value="Genomic_DNA"/>
</dbReference>
<name>A0A0C9WDL7_9AGAM</name>
<evidence type="ECO:0000313" key="2">
    <source>
        <dbReference type="EMBL" id="KIJ63141.1"/>
    </source>
</evidence>
<sequence length="127" mass="13488">MFVKTLAIAAVGFAASAAASCSYSTRGDGYEFYVYGETGCGTGNHYEEFYGAGVSAGCPCTNLASSMNDNVYSFVFTASEHHEIRLYKDADCQGTQLGYSRGNWMDTSVSSAGQGTSSFSLCYDLTT</sequence>
<gene>
    <name evidence="2" type="ORF">HYDPIDRAFT_41400</name>
</gene>
<evidence type="ECO:0000313" key="3">
    <source>
        <dbReference type="Proteomes" id="UP000053820"/>
    </source>
</evidence>
<dbReference type="HOGENOM" id="CLU_135746_0_0_1"/>
<dbReference type="Proteomes" id="UP000053820">
    <property type="component" value="Unassembled WGS sequence"/>
</dbReference>
<accession>A0A0C9WDL7</accession>